<reference evidence="5 6" key="1">
    <citation type="submission" date="2018-03" db="EMBL/GenBank/DDBJ databases">
        <title>Genomic Encyclopedia of Type Strains, Phase III (KMG-III): the genomes of soil and plant-associated and newly described type strains.</title>
        <authorList>
            <person name="Whitman W."/>
        </authorList>
    </citation>
    <scope>NUCLEOTIDE SEQUENCE [LARGE SCALE GENOMIC DNA]</scope>
    <source>
        <strain evidence="5 6">CGMCC 1.9313</strain>
    </source>
</reference>
<dbReference type="Proteomes" id="UP000238034">
    <property type="component" value="Unassembled WGS sequence"/>
</dbReference>
<evidence type="ECO:0000313" key="5">
    <source>
        <dbReference type="EMBL" id="PRY50355.1"/>
    </source>
</evidence>
<protein>
    <submittedName>
        <fullName evidence="5">Alkaline phosphatase</fullName>
    </submittedName>
</protein>
<name>A0A2T0TXF0_9SPHI</name>
<dbReference type="Gene3D" id="3.40.720.10">
    <property type="entry name" value="Alkaline Phosphatase, subunit A"/>
    <property type="match status" value="1"/>
</dbReference>
<dbReference type="Pfam" id="PF00245">
    <property type="entry name" value="Alk_phosphatase"/>
    <property type="match status" value="1"/>
</dbReference>
<feature type="binding site" evidence="3">
    <location>
        <position position="328"/>
    </location>
    <ligand>
        <name>Zn(2+)</name>
        <dbReference type="ChEBI" id="CHEBI:29105"/>
        <label>2</label>
    </ligand>
</feature>
<dbReference type="GO" id="GO:0046872">
    <property type="term" value="F:metal ion binding"/>
    <property type="evidence" value="ECO:0007669"/>
    <property type="project" value="UniProtKB-KW"/>
</dbReference>
<keyword evidence="1" id="KW-0597">Phosphoprotein</keyword>
<feature type="binding site" evidence="3">
    <location>
        <position position="286"/>
    </location>
    <ligand>
        <name>Zn(2+)</name>
        <dbReference type="ChEBI" id="CHEBI:29105"/>
        <label>2</label>
    </ligand>
</feature>
<dbReference type="CDD" id="cd16012">
    <property type="entry name" value="ALP"/>
    <property type="match status" value="1"/>
</dbReference>
<keyword evidence="3" id="KW-0862">Zinc</keyword>
<feature type="binding site" evidence="3">
    <location>
        <position position="290"/>
    </location>
    <ligand>
        <name>Zn(2+)</name>
        <dbReference type="ChEBI" id="CHEBI:29105"/>
        <label>2</label>
    </ligand>
</feature>
<dbReference type="OrthoDB" id="9794455at2"/>
<evidence type="ECO:0000256" key="2">
    <source>
        <dbReference type="PIRSR" id="PIRSR601952-1"/>
    </source>
</evidence>
<dbReference type="SUPFAM" id="SSF53649">
    <property type="entry name" value="Alkaline phosphatase-like"/>
    <property type="match status" value="1"/>
</dbReference>
<accession>A0A2T0TXF0</accession>
<keyword evidence="3" id="KW-0479">Metal-binding</keyword>
<dbReference type="SMART" id="SM00098">
    <property type="entry name" value="alkPPc"/>
    <property type="match status" value="1"/>
</dbReference>
<evidence type="ECO:0000313" key="6">
    <source>
        <dbReference type="Proteomes" id="UP000238034"/>
    </source>
</evidence>
<dbReference type="GO" id="GO:0004035">
    <property type="term" value="F:alkaline phosphatase activity"/>
    <property type="evidence" value="ECO:0007669"/>
    <property type="project" value="TreeGrafter"/>
</dbReference>
<feature type="binding site" evidence="3">
    <location>
        <position position="151"/>
    </location>
    <ligand>
        <name>Mg(2+)</name>
        <dbReference type="ChEBI" id="CHEBI:18420"/>
    </ligand>
</feature>
<dbReference type="PANTHER" id="PTHR11596:SF5">
    <property type="entry name" value="ALKALINE PHOSPHATASE"/>
    <property type="match status" value="1"/>
</dbReference>
<evidence type="ECO:0000256" key="3">
    <source>
        <dbReference type="PIRSR" id="PIRSR601952-2"/>
    </source>
</evidence>
<gene>
    <name evidence="5" type="ORF">B0I27_10978</name>
</gene>
<sequence length="471" mass="51582">MKRRDFFKNTSLTALGAAFLSPAELFAFNRTRETAGSGKIAKNIIFLVSDGMSMGTLTLANLLLQRKEGRKSKWIEMYEQNRVSRALMDTASADALVTDSAAASSSWGGGVRVNNGSLNVGPQGQQYKPILQKFKSAGKSVGCVTTVPITHATPAGFSINSDKRSAQEDIALQYLSLRFDVMLGGGLEYFSAHKRKDKKDLLANYRQSGFSVLRDRSQLADGLGWGKRPVIGVFHEDGLPYSLDREQDPALVASIPTLAEMTTQAINHLSKNKKGFVMQVEAGKVDWAAHANDAAALIYDQIAFDDAVKAAIDFAEKDGETLVIITTDHGNANPGLFGADSNFDKLHHFKQTNDWLLKGIDRSFSASKIIERMEAAQGIVITKDEAASLLKPYETMDSDSLYNPYKLPFKELADIQSKYTSIGWGGMNHSADHVELAMFGPGSERLKPFVKNTELHNFMLEVAGIDPKKTV</sequence>
<dbReference type="PRINTS" id="PR00113">
    <property type="entry name" value="ALKPHPHTASE"/>
</dbReference>
<evidence type="ECO:0000256" key="4">
    <source>
        <dbReference type="RuleBase" id="RU003946"/>
    </source>
</evidence>
<dbReference type="InterPro" id="IPR001952">
    <property type="entry name" value="Alkaline_phosphatase"/>
</dbReference>
<comment type="similarity">
    <text evidence="4">Belongs to the alkaline phosphatase family.</text>
</comment>
<feature type="binding site" evidence="3">
    <location>
        <position position="50"/>
    </location>
    <ligand>
        <name>Mg(2+)</name>
        <dbReference type="ChEBI" id="CHEBI:18420"/>
    </ligand>
</feature>
<dbReference type="EMBL" id="PVTH01000009">
    <property type="protein sequence ID" value="PRY50355.1"/>
    <property type="molecule type" value="Genomic_DNA"/>
</dbReference>
<keyword evidence="6" id="KW-1185">Reference proteome</keyword>
<dbReference type="PANTHER" id="PTHR11596">
    <property type="entry name" value="ALKALINE PHOSPHATASE"/>
    <property type="match status" value="1"/>
</dbReference>
<dbReference type="AlphaFoldDB" id="A0A2T0TXF0"/>
<dbReference type="Gene3D" id="1.10.60.40">
    <property type="match status" value="1"/>
</dbReference>
<feature type="binding site" evidence="3">
    <location>
        <position position="429"/>
    </location>
    <ligand>
        <name>Zn(2+)</name>
        <dbReference type="ChEBI" id="CHEBI:29105"/>
        <label>2</label>
    </ligand>
</feature>
<organism evidence="5 6">
    <name type="scientific">Arcticibacter pallidicorallinus</name>
    <dbReference type="NCBI Taxonomy" id="1259464"/>
    <lineage>
        <taxon>Bacteria</taxon>
        <taxon>Pseudomonadati</taxon>
        <taxon>Bacteroidota</taxon>
        <taxon>Sphingobacteriia</taxon>
        <taxon>Sphingobacteriales</taxon>
        <taxon>Sphingobacteriaceae</taxon>
        <taxon>Arcticibacter</taxon>
    </lineage>
</organism>
<feature type="binding site" evidence="3">
    <location>
        <position position="281"/>
    </location>
    <ligand>
        <name>Mg(2+)</name>
        <dbReference type="ChEBI" id="CHEBI:18420"/>
    </ligand>
</feature>
<proteinExistence type="inferred from homology"/>
<comment type="cofactor">
    <cofactor evidence="3">
        <name>Mg(2+)</name>
        <dbReference type="ChEBI" id="CHEBI:18420"/>
    </cofactor>
    <text evidence="3">Binds 1 Mg(2+) ion.</text>
</comment>
<comment type="cofactor">
    <cofactor evidence="3">
        <name>Zn(2+)</name>
        <dbReference type="ChEBI" id="CHEBI:29105"/>
    </cofactor>
    <text evidence="3">Binds 2 Zn(2+) ions.</text>
</comment>
<evidence type="ECO:0000256" key="1">
    <source>
        <dbReference type="ARBA" id="ARBA00022553"/>
    </source>
</evidence>
<dbReference type="RefSeq" id="WP_106294395.1">
    <property type="nucleotide sequence ID" value="NZ_PVTH01000009.1"/>
</dbReference>
<feature type="active site" description="Phosphoserine intermediate" evidence="2">
    <location>
        <position position="100"/>
    </location>
</feature>
<comment type="caution">
    <text evidence="5">The sequence shown here is derived from an EMBL/GenBank/DDBJ whole genome shotgun (WGS) entry which is preliminary data.</text>
</comment>
<feature type="binding site" evidence="3">
    <location>
        <position position="153"/>
    </location>
    <ligand>
        <name>Mg(2+)</name>
        <dbReference type="ChEBI" id="CHEBI:18420"/>
    </ligand>
</feature>
<feature type="binding site" evidence="3">
    <location>
        <position position="50"/>
    </location>
    <ligand>
        <name>Zn(2+)</name>
        <dbReference type="ChEBI" id="CHEBI:29105"/>
        <label>2</label>
    </ligand>
</feature>
<keyword evidence="3" id="KW-0460">Magnesium</keyword>
<dbReference type="InterPro" id="IPR017850">
    <property type="entry name" value="Alkaline_phosphatase_core_sf"/>
</dbReference>
<feature type="binding site" evidence="3">
    <location>
        <position position="329"/>
    </location>
    <ligand>
        <name>Zn(2+)</name>
        <dbReference type="ChEBI" id="CHEBI:29105"/>
        <label>2</label>
    </ligand>
</feature>